<keyword evidence="2" id="KW-1185">Reference proteome</keyword>
<gene>
    <name evidence="1" type="ORF">ACFSR1_03100</name>
</gene>
<proteinExistence type="predicted"/>
<dbReference type="Proteomes" id="UP001597319">
    <property type="component" value="Unassembled WGS sequence"/>
</dbReference>
<accession>A0ABW5L9T0</accession>
<comment type="caution">
    <text evidence="1">The sequence shown here is derived from an EMBL/GenBank/DDBJ whole genome shotgun (WGS) entry which is preliminary data.</text>
</comment>
<dbReference type="RefSeq" id="WP_378289519.1">
    <property type="nucleotide sequence ID" value="NZ_JBHULE010000002.1"/>
</dbReference>
<reference evidence="2" key="1">
    <citation type="journal article" date="2019" name="Int. J. Syst. Evol. Microbiol.">
        <title>The Global Catalogue of Microorganisms (GCM) 10K type strain sequencing project: providing services to taxonomists for standard genome sequencing and annotation.</title>
        <authorList>
            <consortium name="The Broad Institute Genomics Platform"/>
            <consortium name="The Broad Institute Genome Sequencing Center for Infectious Disease"/>
            <person name="Wu L."/>
            <person name="Ma J."/>
        </authorList>
    </citation>
    <scope>NUCLEOTIDE SEQUENCE [LARGE SCALE GENOMIC DNA]</scope>
    <source>
        <strain evidence="2">KCTC 52274</strain>
    </source>
</reference>
<evidence type="ECO:0008006" key="3">
    <source>
        <dbReference type="Google" id="ProtNLM"/>
    </source>
</evidence>
<sequence length="58" mass="6032">MLQNILKLEGIQEINKNEQQSIAGGFGPVGLGEGRCPSGPGCVIGYYNGEAICGPCHL</sequence>
<protein>
    <recommendedName>
        <fullName evidence="3">Bacteriocin</fullName>
    </recommendedName>
</protein>
<dbReference type="EMBL" id="JBHULE010000002">
    <property type="protein sequence ID" value="MFD2561642.1"/>
    <property type="molecule type" value="Genomic_DNA"/>
</dbReference>
<evidence type="ECO:0000313" key="2">
    <source>
        <dbReference type="Proteomes" id="UP001597319"/>
    </source>
</evidence>
<organism evidence="1 2">
    <name type="scientific">Aquimarina rubra</name>
    <dbReference type="NCBI Taxonomy" id="1920033"/>
    <lineage>
        <taxon>Bacteria</taxon>
        <taxon>Pseudomonadati</taxon>
        <taxon>Bacteroidota</taxon>
        <taxon>Flavobacteriia</taxon>
        <taxon>Flavobacteriales</taxon>
        <taxon>Flavobacteriaceae</taxon>
        <taxon>Aquimarina</taxon>
    </lineage>
</organism>
<name>A0ABW5L9T0_9FLAO</name>
<evidence type="ECO:0000313" key="1">
    <source>
        <dbReference type="EMBL" id="MFD2561642.1"/>
    </source>
</evidence>